<dbReference type="Gene3D" id="3.40.1090.10">
    <property type="entry name" value="Cytosolic phospholipase A2 catalytic domain"/>
    <property type="match status" value="2"/>
</dbReference>
<dbReference type="SUPFAM" id="SSF52151">
    <property type="entry name" value="FabD/lysophospholipase-like"/>
    <property type="match status" value="1"/>
</dbReference>
<dbReference type="InterPro" id="IPR002641">
    <property type="entry name" value="PNPLA_dom"/>
</dbReference>
<evidence type="ECO:0000313" key="4">
    <source>
        <dbReference type="EMBL" id="GAA3227756.1"/>
    </source>
</evidence>
<evidence type="ECO:0000256" key="2">
    <source>
        <dbReference type="PROSITE-ProRule" id="PRU01161"/>
    </source>
</evidence>
<comment type="caution">
    <text evidence="2">Lacks conserved residue(s) required for the propagation of feature annotation.</text>
</comment>
<feature type="active site" description="Nucleophile" evidence="2">
    <location>
        <position position="51"/>
    </location>
</feature>
<dbReference type="EMBL" id="BAAAUV010000017">
    <property type="protein sequence ID" value="GAA3227756.1"/>
    <property type="molecule type" value="Genomic_DNA"/>
</dbReference>
<evidence type="ECO:0000259" key="3">
    <source>
        <dbReference type="PROSITE" id="PS51635"/>
    </source>
</evidence>
<comment type="caution">
    <text evidence="4">The sequence shown here is derived from an EMBL/GenBank/DDBJ whole genome shotgun (WGS) entry which is preliminary data.</text>
</comment>
<dbReference type="PROSITE" id="PS51635">
    <property type="entry name" value="PNPLA"/>
    <property type="match status" value="1"/>
</dbReference>
<proteinExistence type="predicted"/>
<feature type="active site" description="Proton acceptor" evidence="2">
    <location>
        <position position="189"/>
    </location>
</feature>
<keyword evidence="5" id="KW-1185">Reference proteome</keyword>
<name>A0ABP6QM58_9ACTN</name>
<keyword evidence="1 2" id="KW-0443">Lipid metabolism</keyword>
<sequence length="270" mass="27217">MKSQGGVMTISLAVVLGPGGPVGTAWMAGLARGLRDRGHDLGAADLLVGTSAGAIVAAALTTGRDLADLEELPESKVPSAGPERLGEVFALLGKEGLAPDAALREVGLLAAAAAPYPEELHLAQMGWTIGGDPAWPSTPLLIPTVNAATGRPVVWSREDGVPLRAAVAASTAMPTLSPPVTLRGEPHLDGALRAGANADLAAHAGFVVVLEPMGHAFPTPPLPEGAGLKIVPDDASVGAIGPDVGRRAAWTPSYRAGRAQAEAVAPLLSR</sequence>
<gene>
    <name evidence="4" type="ORF">GCM10010468_56760</name>
</gene>
<evidence type="ECO:0000313" key="5">
    <source>
        <dbReference type="Proteomes" id="UP001501237"/>
    </source>
</evidence>
<feature type="short sequence motif" description="DGA/G" evidence="2">
    <location>
        <begin position="189"/>
        <end position="191"/>
    </location>
</feature>
<keyword evidence="2" id="KW-0442">Lipid degradation</keyword>
<reference evidence="5" key="1">
    <citation type="journal article" date="2019" name="Int. J. Syst. Evol. Microbiol.">
        <title>The Global Catalogue of Microorganisms (GCM) 10K type strain sequencing project: providing services to taxonomists for standard genome sequencing and annotation.</title>
        <authorList>
            <consortium name="The Broad Institute Genomics Platform"/>
            <consortium name="The Broad Institute Genome Sequencing Center for Infectious Disease"/>
            <person name="Wu L."/>
            <person name="Ma J."/>
        </authorList>
    </citation>
    <scope>NUCLEOTIDE SEQUENCE [LARGE SCALE GENOMIC DNA]</scope>
    <source>
        <strain evidence="5">JCM 9377</strain>
    </source>
</reference>
<dbReference type="Proteomes" id="UP001501237">
    <property type="component" value="Unassembled WGS sequence"/>
</dbReference>
<dbReference type="InterPro" id="IPR016035">
    <property type="entry name" value="Acyl_Trfase/lysoPLipase"/>
</dbReference>
<feature type="short sequence motif" description="GXSXG" evidence="2">
    <location>
        <begin position="49"/>
        <end position="53"/>
    </location>
</feature>
<keyword evidence="2" id="KW-0378">Hydrolase</keyword>
<dbReference type="Pfam" id="PF01734">
    <property type="entry name" value="Patatin"/>
    <property type="match status" value="1"/>
</dbReference>
<accession>A0ABP6QM58</accession>
<protein>
    <submittedName>
        <fullName evidence="4">Patatin-like phospholipase family protein</fullName>
    </submittedName>
</protein>
<evidence type="ECO:0000256" key="1">
    <source>
        <dbReference type="ARBA" id="ARBA00023098"/>
    </source>
</evidence>
<organism evidence="4 5">
    <name type="scientific">Actinocorallia longicatena</name>
    <dbReference type="NCBI Taxonomy" id="111803"/>
    <lineage>
        <taxon>Bacteria</taxon>
        <taxon>Bacillati</taxon>
        <taxon>Actinomycetota</taxon>
        <taxon>Actinomycetes</taxon>
        <taxon>Streptosporangiales</taxon>
        <taxon>Thermomonosporaceae</taxon>
        <taxon>Actinocorallia</taxon>
    </lineage>
</organism>
<feature type="domain" description="PNPLA" evidence="3">
    <location>
        <begin position="15"/>
        <end position="202"/>
    </location>
</feature>